<protein>
    <submittedName>
        <fullName evidence="4">RNA-dependent RNA polymerase</fullName>
    </submittedName>
</protein>
<evidence type="ECO:0000256" key="2">
    <source>
        <dbReference type="ARBA" id="ARBA00022679"/>
    </source>
</evidence>
<proteinExistence type="predicted"/>
<dbReference type="InterPro" id="IPR008686">
    <property type="entry name" value="RNA_pol_mitovir"/>
</dbReference>
<dbReference type="InterPro" id="IPR043502">
    <property type="entry name" value="DNA/RNA_pol_sf"/>
</dbReference>
<name>A0A6G9ELH6_9VIRU</name>
<keyword evidence="1 4" id="KW-0696">RNA-directed RNA polymerase</keyword>
<keyword evidence="2" id="KW-0808">Transferase</keyword>
<keyword evidence="3" id="KW-0548">Nucleotidyltransferase</keyword>
<dbReference type="Pfam" id="PF05919">
    <property type="entry name" value="Mitovir_RNA_pol"/>
    <property type="match status" value="1"/>
</dbReference>
<accession>A0A6G9ELH6</accession>
<evidence type="ECO:0000313" key="4">
    <source>
        <dbReference type="EMBL" id="QIP68034.1"/>
    </source>
</evidence>
<sequence length="726" mass="83393">MNKNIIFDNKVRHVIVGLIIWIIPEKSKQLTVVNWFESFASYINQLAKDKGRVQVVSVIKQIQLHTTRYLAGAPLYSNNLRIGLNANGLPKSLRGENGKIHDHIRNRDPQVLRAIMTVLSVIRTFKGDGSLEAKTIISPSTSDQSVEEDIERWLVTSQYSTRLKESFNTLLNKNLWRLPHLSTKMGPNGQATGTSLRDLQLLPEWLRKDIEVIGGKYLKDYLWTLRDSISTIPHWVHEKVSTRPFLRRLSVVRDKALKNRPIAILDYWSQTTLLPLHKSLMGVLESLDPDMTFDQMGIERRLGAWTSYHSLDLSAATDRFPISLQRRILRYLRDDQYSSAWSNIMVGLPFLHNGNEYRYNAGQPMGAYSSWAMFALSHHVVIQYCAFKAGINSEFKDYAVLGDDVVIGHKDVAGIYKEVIKNLGVDISDNKSHESENFCEFAKNMWLIDDTGVVNISGVPLPGVLESFKNPFSMAQELRKSQRKGTLDNTSVPVSTSIRSFISQFASLQKRGWKWAQIIIDWWNVMDAIEWVKHFKTEGSCDVDLPVDTRYSEGDITITGGKCLNRSDLYTSSNPWTCTRPSVKTYLFFRDLLIADVKEAIWNSRKELIRCMQRADRRNNSLYDEVMMYHDNGPDRDSLPNLGGVMYQPWYWAMENQVKLVDDAYERVCNDRFSRDLAIEWEEMITIMGSLRISDPDIIDSRRAVDVVNAFKRKRSSVLLPYVRSL</sequence>
<dbReference type="SUPFAM" id="SSF56672">
    <property type="entry name" value="DNA/RNA polymerases"/>
    <property type="match status" value="1"/>
</dbReference>
<dbReference type="GO" id="GO:0003968">
    <property type="term" value="F:RNA-directed RNA polymerase activity"/>
    <property type="evidence" value="ECO:0007669"/>
    <property type="project" value="UniProtKB-KW"/>
</dbReference>
<organism evidence="4">
    <name type="scientific">Erysiphales associated mitovirus 1</name>
    <dbReference type="NCBI Taxonomy" id="2719863"/>
    <lineage>
        <taxon>Viruses</taxon>
        <taxon>Riboviria</taxon>
        <taxon>Orthornavirae</taxon>
        <taxon>Lenarviricota</taxon>
        <taxon>Howeltoviricetes</taxon>
        <taxon>Cryppavirales</taxon>
        <taxon>Mitoviridae</taxon>
        <taxon>Mitovirus</taxon>
    </lineage>
</organism>
<evidence type="ECO:0000256" key="1">
    <source>
        <dbReference type="ARBA" id="ARBA00022484"/>
    </source>
</evidence>
<dbReference type="PANTHER" id="PTHR34456:SF13">
    <property type="entry name" value="REVERSE TRANSCRIPTASE DOMAIN-CONTAINING PROTEIN"/>
    <property type="match status" value="1"/>
</dbReference>
<evidence type="ECO:0000256" key="3">
    <source>
        <dbReference type="ARBA" id="ARBA00022695"/>
    </source>
</evidence>
<dbReference type="EMBL" id="MN628263">
    <property type="protein sequence ID" value="QIP68034.1"/>
    <property type="molecule type" value="Genomic_RNA"/>
</dbReference>
<dbReference type="PANTHER" id="PTHR34456">
    <property type="entry name" value="MITOVIRUS RNA-DEPENDENT RNA POLYMERASE"/>
    <property type="match status" value="1"/>
</dbReference>
<reference evidence="4" key="1">
    <citation type="submission" date="2019-10" db="EMBL/GenBank/DDBJ databases">
        <title>The virome associated to Eryshiphales from vegetable crops in Italy.</title>
        <authorList>
            <person name="Chiapello M."/>
            <person name="Turina M."/>
        </authorList>
    </citation>
    <scope>NUCLEOTIDE SEQUENCE</scope>
    <source>
        <strain evidence="4">PM-A_DN29867</strain>
    </source>
</reference>